<reference evidence="2" key="1">
    <citation type="submission" date="2014-01" db="EMBL/GenBank/DDBJ databases">
        <authorList>
            <person name="Nelson M."/>
        </authorList>
    </citation>
    <scope>NUCLEOTIDE SEQUENCE</scope>
</reference>
<proteinExistence type="predicted"/>
<dbReference type="InterPro" id="IPR001584">
    <property type="entry name" value="Integrase_cat-core"/>
</dbReference>
<sequence>MGATQISLAERREMVEKNHPRLSLVQQCILLNICRSGIYYASKGRASADELAVKAEIDRTYTKMPFYGVERMTEHLRKKGFTISPKRVRRYFRDMCISAIYPKPNTTWHNKEHKIYPYLLRGLTIDRVNQVWSTDITYIPMNGGYMYLCAIIDWHSRFVLAWGISNTHDSEFCQELLKEAIARYGKPEIFNTDQGSELTAKEFVKILEENEIQISMDGKGRALDNIFVERLWRSVKYEYIYLSNPGSGKELYDGLTDYFRLYNTERLHQSLEYKTPSEVYMTAA</sequence>
<dbReference type="SUPFAM" id="SSF53098">
    <property type="entry name" value="Ribonuclease H-like"/>
    <property type="match status" value="1"/>
</dbReference>
<evidence type="ECO:0000313" key="4">
    <source>
        <dbReference type="EMBL" id="CDN32684.1"/>
    </source>
</evidence>
<feature type="domain" description="Integrase catalytic" evidence="1">
    <location>
        <begin position="113"/>
        <end position="284"/>
    </location>
</feature>
<dbReference type="GO" id="GO:0015074">
    <property type="term" value="P:DNA integration"/>
    <property type="evidence" value="ECO:0007669"/>
    <property type="project" value="InterPro"/>
</dbReference>
<dbReference type="PATRIC" id="fig|1433126.3.peg.2588"/>
<evidence type="ECO:0000313" key="3">
    <source>
        <dbReference type="EMBL" id="CDN31095.1"/>
    </source>
</evidence>
<dbReference type="InterPro" id="IPR036397">
    <property type="entry name" value="RNaseH_sf"/>
</dbReference>
<dbReference type="PANTHER" id="PTHR46889:SF5">
    <property type="entry name" value="INTEGRASE PROTEIN"/>
    <property type="match status" value="1"/>
</dbReference>
<dbReference type="HOGENOM" id="CLU_027402_4_1_10"/>
<dbReference type="eggNOG" id="COG2801">
    <property type="taxonomic scope" value="Bacteria"/>
</dbReference>
<dbReference type="NCBIfam" id="NF033516">
    <property type="entry name" value="transpos_IS3"/>
    <property type="match status" value="1"/>
</dbReference>
<dbReference type="Gene3D" id="3.30.420.10">
    <property type="entry name" value="Ribonuclease H-like superfamily/Ribonuclease H"/>
    <property type="match status" value="1"/>
</dbReference>
<organism evidence="2 5">
    <name type="scientific">Mucinivorans hirudinis</name>
    <dbReference type="NCBI Taxonomy" id="1433126"/>
    <lineage>
        <taxon>Bacteria</taxon>
        <taxon>Pseudomonadati</taxon>
        <taxon>Bacteroidota</taxon>
        <taxon>Bacteroidia</taxon>
        <taxon>Bacteroidales</taxon>
        <taxon>Rikenellaceae</taxon>
        <taxon>Mucinivorans</taxon>
    </lineage>
</organism>
<name>A0A060R6K1_9BACT</name>
<dbReference type="InterPro" id="IPR025948">
    <property type="entry name" value="HTH-like_dom"/>
</dbReference>
<protein>
    <submittedName>
        <fullName evidence="2">Mobile element protein</fullName>
    </submittedName>
</protein>
<dbReference type="STRING" id="1433126.BN938_0540"/>
<dbReference type="GO" id="GO:0003676">
    <property type="term" value="F:nucleic acid binding"/>
    <property type="evidence" value="ECO:0007669"/>
    <property type="project" value="InterPro"/>
</dbReference>
<dbReference type="EMBL" id="HG934468">
    <property type="protein sequence ID" value="CDN32684.1"/>
    <property type="molecule type" value="Genomic_DNA"/>
</dbReference>
<dbReference type="Proteomes" id="UP000027616">
    <property type="component" value="Chromosome I"/>
</dbReference>
<dbReference type="EMBL" id="HG934468">
    <property type="protein sequence ID" value="CDN30645.1"/>
    <property type="molecule type" value="Genomic_DNA"/>
</dbReference>
<evidence type="ECO:0000259" key="1">
    <source>
        <dbReference type="PROSITE" id="PS50994"/>
    </source>
</evidence>
<reference evidence="2 5" key="2">
    <citation type="journal article" date="2015" name="Genome Announc.">
        <title>Complete Genome Sequence of the Novel Leech Symbiont Mucinivorans hirudinis M3T.</title>
        <authorList>
            <person name="Nelson M.C."/>
            <person name="Bomar L."/>
            <person name="Graf J."/>
        </authorList>
    </citation>
    <scope>NUCLEOTIDE SEQUENCE [LARGE SCALE GENOMIC DNA]</scope>
    <source>
        <strain evidence="5">M3</strain>
    </source>
</reference>
<dbReference type="KEGG" id="rbc:BN938_2614"/>
<keyword evidence="5" id="KW-1185">Reference proteome</keyword>
<evidence type="ECO:0000313" key="2">
    <source>
        <dbReference type="EMBL" id="CDN30645.1"/>
    </source>
</evidence>
<accession>A0A060R6K1</accession>
<dbReference type="KEGG" id="rbc:BN938_0997"/>
<dbReference type="PANTHER" id="PTHR46889">
    <property type="entry name" value="TRANSPOSASE INSF FOR INSERTION SEQUENCE IS3B-RELATED"/>
    <property type="match status" value="1"/>
</dbReference>
<dbReference type="InterPro" id="IPR012337">
    <property type="entry name" value="RNaseH-like_sf"/>
</dbReference>
<dbReference type="PROSITE" id="PS50994">
    <property type="entry name" value="INTEGRASE"/>
    <property type="match status" value="1"/>
</dbReference>
<dbReference type="Pfam" id="PF13276">
    <property type="entry name" value="HTH_21"/>
    <property type="match status" value="1"/>
</dbReference>
<dbReference type="Pfam" id="PF00665">
    <property type="entry name" value="rve"/>
    <property type="match status" value="1"/>
</dbReference>
<gene>
    <name evidence="2" type="ORF">BN938_0540</name>
    <name evidence="3" type="ORF">BN938_0997</name>
    <name evidence="4" type="ORF">BN938_2614</name>
</gene>
<dbReference type="AlphaFoldDB" id="A0A060R6K1"/>
<dbReference type="InterPro" id="IPR050900">
    <property type="entry name" value="Transposase_IS3/IS150/IS904"/>
</dbReference>
<dbReference type="InterPro" id="IPR048020">
    <property type="entry name" value="Transpos_IS3"/>
</dbReference>
<evidence type="ECO:0000313" key="5">
    <source>
        <dbReference type="Proteomes" id="UP000027616"/>
    </source>
</evidence>
<dbReference type="EMBL" id="HG934468">
    <property type="protein sequence ID" value="CDN31095.1"/>
    <property type="molecule type" value="Genomic_DNA"/>
</dbReference>
<dbReference type="KEGG" id="rbc:BN938_0540"/>